<comment type="caution">
    <text evidence="1">The sequence shown here is derived from an EMBL/GenBank/DDBJ whole genome shotgun (WGS) entry which is preliminary data.</text>
</comment>
<accession>A0A1Y2BQP0</accession>
<dbReference type="InterPro" id="IPR019026">
    <property type="entry name" value="Peptidase_M64_IgA"/>
</dbReference>
<organism evidence="1 2">
    <name type="scientific">Rhizoclosmatium globosum</name>
    <dbReference type="NCBI Taxonomy" id="329046"/>
    <lineage>
        <taxon>Eukaryota</taxon>
        <taxon>Fungi</taxon>
        <taxon>Fungi incertae sedis</taxon>
        <taxon>Chytridiomycota</taxon>
        <taxon>Chytridiomycota incertae sedis</taxon>
        <taxon>Chytridiomycetes</taxon>
        <taxon>Chytridiales</taxon>
        <taxon>Chytriomycetaceae</taxon>
        <taxon>Rhizoclosmatium</taxon>
    </lineage>
</organism>
<name>A0A1Y2BQP0_9FUNG</name>
<keyword evidence="2" id="KW-1185">Reference proteome</keyword>
<sequence>MHPVFPILTVASVTVAATQQHVLLAPSSNTLPTTFIELSLHRHLSTNHCSILDQSQTTQPDRRLSPKTPAIVSEQRRDFNNFEYIKILGTSPASVTTLTTTLCPAGATPLQHTTVAYPPPTVKQLISSGPSSNRIDVVLMGDGYTRAQESLFFDDMQRLTDEMWDAGAFEEVLPFFNVWAVFVESRESGIGVGGVAKDTVFGLYRDGTELRGVYPSKPEVARAVCKATGPNACDFPSLIANDPFYGGLGGEFTIGTSSHTTGTLVLRHEFGHTMIQVGEEYDGGEAYRPYILNFTSTGDFQRWHLRITASGVETPDSLQVLLDGKKLDWTTSGDLDRHFSDWINNESGFSEGEHTLEFRQGYPPASPDAPIRQLCSVTLHEFGSQEEYHFSPDYIGAFPTFSLSGKKSYRPSHESCLMRNMSSPHFCPVCKEGLFLQLLRRVSLIDDVTTTCLGDKSVAKLHLLPFAHHRKKPVFGERYVITWFKDGEAVERLNGKEEIAVGSLEVVGEWSVSVRIDTPIVRSDPDGILESVQGVVWSRCGL</sequence>
<evidence type="ECO:0000313" key="2">
    <source>
        <dbReference type="Proteomes" id="UP000193642"/>
    </source>
</evidence>
<dbReference type="Pfam" id="PF09471">
    <property type="entry name" value="Peptidase_M64"/>
    <property type="match status" value="1"/>
</dbReference>
<protein>
    <recommendedName>
        <fullName evidence="3">IgA peptidase M64</fullName>
    </recommendedName>
</protein>
<dbReference type="OrthoDB" id="2961863at2759"/>
<evidence type="ECO:0000313" key="1">
    <source>
        <dbReference type="EMBL" id="ORY37069.1"/>
    </source>
</evidence>
<reference evidence="1 2" key="1">
    <citation type="submission" date="2016-07" db="EMBL/GenBank/DDBJ databases">
        <title>Pervasive Adenine N6-methylation of Active Genes in Fungi.</title>
        <authorList>
            <consortium name="DOE Joint Genome Institute"/>
            <person name="Mondo S.J."/>
            <person name="Dannebaum R.O."/>
            <person name="Kuo R.C."/>
            <person name="Labutti K."/>
            <person name="Haridas S."/>
            <person name="Kuo A."/>
            <person name="Salamov A."/>
            <person name="Ahrendt S.R."/>
            <person name="Lipzen A."/>
            <person name="Sullivan W."/>
            <person name="Andreopoulos W.B."/>
            <person name="Clum A."/>
            <person name="Lindquist E."/>
            <person name="Daum C."/>
            <person name="Ramamoorthy G.K."/>
            <person name="Gryganskyi A."/>
            <person name="Culley D."/>
            <person name="Magnuson J.K."/>
            <person name="James T.Y."/>
            <person name="O'Malley M.A."/>
            <person name="Stajich J.E."/>
            <person name="Spatafora J.W."/>
            <person name="Visel A."/>
            <person name="Grigoriev I.V."/>
        </authorList>
    </citation>
    <scope>NUCLEOTIDE SEQUENCE [LARGE SCALE GENOMIC DNA]</scope>
    <source>
        <strain evidence="1 2">JEL800</strain>
    </source>
</reference>
<evidence type="ECO:0008006" key="3">
    <source>
        <dbReference type="Google" id="ProtNLM"/>
    </source>
</evidence>
<dbReference type="Gene3D" id="3.40.390.10">
    <property type="entry name" value="Collagenase (Catalytic Domain)"/>
    <property type="match status" value="1"/>
</dbReference>
<gene>
    <name evidence="1" type="ORF">BCR33DRAFT_769980</name>
</gene>
<dbReference type="InterPro" id="IPR024079">
    <property type="entry name" value="MetalloPept_cat_dom_sf"/>
</dbReference>
<dbReference type="EMBL" id="MCGO01000052">
    <property type="protein sequence ID" value="ORY37069.1"/>
    <property type="molecule type" value="Genomic_DNA"/>
</dbReference>
<proteinExistence type="predicted"/>
<dbReference type="Proteomes" id="UP000193642">
    <property type="component" value="Unassembled WGS sequence"/>
</dbReference>
<dbReference type="AlphaFoldDB" id="A0A1Y2BQP0"/>
<dbReference type="GO" id="GO:0008237">
    <property type="term" value="F:metallopeptidase activity"/>
    <property type="evidence" value="ECO:0007669"/>
    <property type="project" value="InterPro"/>
</dbReference>